<feature type="domain" description="Methionyl-tRNA synthetase anticodon-binding" evidence="12">
    <location>
        <begin position="386"/>
        <end position="472"/>
    </location>
</feature>
<keyword evidence="7 10" id="KW-0648">Protein biosynthesis</keyword>
<comment type="function">
    <text evidence="1">Is required not only for elongation of protein synthesis but also for the initiation of all mRNA translation through initiator tRNA(fMet) aminoacylation.</text>
</comment>
<dbReference type="EMBL" id="BAAAHK010000013">
    <property type="protein sequence ID" value="GAA0951566.1"/>
    <property type="molecule type" value="Genomic_DNA"/>
</dbReference>
<dbReference type="CDD" id="cd07957">
    <property type="entry name" value="Anticodon_Ia_Met"/>
    <property type="match status" value="1"/>
</dbReference>
<reference evidence="13 14" key="1">
    <citation type="journal article" date="2019" name="Int. J. Syst. Evol. Microbiol.">
        <title>The Global Catalogue of Microorganisms (GCM) 10K type strain sequencing project: providing services to taxonomists for standard genome sequencing and annotation.</title>
        <authorList>
            <consortium name="The Broad Institute Genomics Platform"/>
            <consortium name="The Broad Institute Genome Sequencing Center for Infectious Disease"/>
            <person name="Wu L."/>
            <person name="Ma J."/>
        </authorList>
    </citation>
    <scope>NUCLEOTIDE SEQUENCE [LARGE SCALE GENOMIC DNA]</scope>
    <source>
        <strain evidence="13 14">JCM 10977</strain>
    </source>
</reference>
<dbReference type="InterPro" id="IPR015413">
    <property type="entry name" value="Methionyl/Leucyl_tRNA_Synth"/>
</dbReference>
<evidence type="ECO:0000256" key="7">
    <source>
        <dbReference type="ARBA" id="ARBA00022917"/>
    </source>
</evidence>
<evidence type="ECO:0000256" key="8">
    <source>
        <dbReference type="ARBA" id="ARBA00023146"/>
    </source>
</evidence>
<evidence type="ECO:0000259" key="12">
    <source>
        <dbReference type="Pfam" id="PF19303"/>
    </source>
</evidence>
<dbReference type="NCBIfam" id="TIGR00398">
    <property type="entry name" value="metG"/>
    <property type="match status" value="1"/>
</dbReference>
<keyword evidence="14" id="KW-1185">Reference proteome</keyword>
<evidence type="ECO:0000313" key="14">
    <source>
        <dbReference type="Proteomes" id="UP001500542"/>
    </source>
</evidence>
<evidence type="ECO:0000256" key="6">
    <source>
        <dbReference type="ARBA" id="ARBA00022840"/>
    </source>
</evidence>
<dbReference type="SUPFAM" id="SSF47323">
    <property type="entry name" value="Anticodon-binding domain of a subclass of class I aminoacyl-tRNA synthetases"/>
    <property type="match status" value="1"/>
</dbReference>
<name>A0ABN1R4P6_9ACTN</name>
<dbReference type="Gene3D" id="3.40.50.620">
    <property type="entry name" value="HUPs"/>
    <property type="match status" value="1"/>
</dbReference>
<dbReference type="RefSeq" id="WP_343975679.1">
    <property type="nucleotide sequence ID" value="NZ_BAAAHK010000013.1"/>
</dbReference>
<dbReference type="Pfam" id="PF19303">
    <property type="entry name" value="Anticodon_3"/>
    <property type="match status" value="1"/>
</dbReference>
<gene>
    <name evidence="13" type="primary">metG_2</name>
    <name evidence="13" type="ORF">GCM10009554_53220</name>
</gene>
<keyword evidence="8 10" id="KW-0030">Aminoacyl-tRNA synthetase</keyword>
<dbReference type="InterPro" id="IPR014758">
    <property type="entry name" value="Met-tRNA_synth"/>
</dbReference>
<evidence type="ECO:0000256" key="9">
    <source>
        <dbReference type="ARBA" id="ARBA00030904"/>
    </source>
</evidence>
<proteinExistence type="inferred from homology"/>
<evidence type="ECO:0000256" key="3">
    <source>
        <dbReference type="ARBA" id="ARBA00018753"/>
    </source>
</evidence>
<dbReference type="SUPFAM" id="SSF52374">
    <property type="entry name" value="Nucleotidylyl transferase"/>
    <property type="match status" value="1"/>
</dbReference>
<dbReference type="Pfam" id="PF09334">
    <property type="entry name" value="tRNA-synt_1g"/>
    <property type="match status" value="1"/>
</dbReference>
<feature type="domain" description="Methionyl/Leucyl tRNA synthetase" evidence="11">
    <location>
        <begin position="134"/>
        <end position="364"/>
    </location>
</feature>
<dbReference type="InterPro" id="IPR023457">
    <property type="entry name" value="Met-tRNA_synth_2"/>
</dbReference>
<evidence type="ECO:0000313" key="13">
    <source>
        <dbReference type="EMBL" id="GAA0951566.1"/>
    </source>
</evidence>
<dbReference type="Proteomes" id="UP001500542">
    <property type="component" value="Unassembled WGS sequence"/>
</dbReference>
<dbReference type="Gene3D" id="1.10.730.10">
    <property type="entry name" value="Isoleucyl-tRNA Synthetase, Domain 1"/>
    <property type="match status" value="1"/>
</dbReference>
<dbReference type="InterPro" id="IPR033911">
    <property type="entry name" value="MetRS_core"/>
</dbReference>
<sequence>MTRSYLTTTIPFVNARPHLGFALELVQADVLARHRRRRGDEVRFLTGTDDNSLKNVLAAEAEGIGVQEFVDRNAAAFEELREPLALSFDDFIRTSSDPRHRVGVERIWQRCADAGDLYRKHYEGLYCVGCEQFYQPEDLTDGRCPDHGTEPQLVSEENWFFRLSRYSEQLRDLITTGKLRIEPATRRNEVLALIDGGLHDFSVSRSQRRARGWGIPVPGDPDQVVYVWWDALGNYVSSLGYGTDSPDLEHWWQTSDDRIHLLGKGVVRFHAVYWPATLLSAGLELPTEILVHDYLTVDGRKISKSAGTTIDPAELVEEVGTDAVRWWLLRDVPRIGDADFTRERLIARSNSDLAGGLGNLVNRVVSLIHRYYDGRVPNLQPAPGELRTAVANAPAEIETALANYDFRKAATALWDIVESANRYIETTEPWQLAKTQDPLLAKVLATLHHACLSLAGELSPFLPSAAARITTQCTPIDGVLPPATPLFPRLI</sequence>
<dbReference type="GO" id="GO:0016874">
    <property type="term" value="F:ligase activity"/>
    <property type="evidence" value="ECO:0007669"/>
    <property type="project" value="UniProtKB-KW"/>
</dbReference>
<evidence type="ECO:0000259" key="11">
    <source>
        <dbReference type="Pfam" id="PF09334"/>
    </source>
</evidence>
<dbReference type="PANTHER" id="PTHR43326:SF1">
    <property type="entry name" value="METHIONINE--TRNA LIGASE, MITOCHONDRIAL"/>
    <property type="match status" value="1"/>
</dbReference>
<dbReference type="PANTHER" id="PTHR43326">
    <property type="entry name" value="METHIONYL-TRNA SYNTHETASE"/>
    <property type="match status" value="1"/>
</dbReference>
<evidence type="ECO:0000256" key="10">
    <source>
        <dbReference type="RuleBase" id="RU363039"/>
    </source>
</evidence>
<evidence type="ECO:0000256" key="2">
    <source>
        <dbReference type="ARBA" id="ARBA00012838"/>
    </source>
</evidence>
<dbReference type="InterPro" id="IPR009080">
    <property type="entry name" value="tRNAsynth_Ia_anticodon-bd"/>
</dbReference>
<accession>A0ABN1R4P6</accession>
<organism evidence="13 14">
    <name type="scientific">Kribbella koreensis</name>
    <dbReference type="NCBI Taxonomy" id="57909"/>
    <lineage>
        <taxon>Bacteria</taxon>
        <taxon>Bacillati</taxon>
        <taxon>Actinomycetota</taxon>
        <taxon>Actinomycetes</taxon>
        <taxon>Propionibacteriales</taxon>
        <taxon>Kribbellaceae</taxon>
        <taxon>Kribbella</taxon>
    </lineage>
</organism>
<evidence type="ECO:0000256" key="5">
    <source>
        <dbReference type="ARBA" id="ARBA00022741"/>
    </source>
</evidence>
<comment type="caution">
    <text evidence="13">The sequence shown here is derived from an EMBL/GenBank/DDBJ whole genome shotgun (WGS) entry which is preliminary data.</text>
</comment>
<dbReference type="InterPro" id="IPR014729">
    <property type="entry name" value="Rossmann-like_a/b/a_fold"/>
</dbReference>
<protein>
    <recommendedName>
        <fullName evidence="3">Methionine--tRNA ligase</fullName>
        <ecNumber evidence="2">6.1.1.10</ecNumber>
    </recommendedName>
    <alternativeName>
        <fullName evidence="9">Methionyl-tRNA synthetase</fullName>
    </alternativeName>
</protein>
<comment type="similarity">
    <text evidence="10">Belongs to the class-I aminoacyl-tRNA synthetase family.</text>
</comment>
<keyword evidence="5 10" id="KW-0547">Nucleotide-binding</keyword>
<dbReference type="InterPro" id="IPR041872">
    <property type="entry name" value="Anticodon_Met"/>
</dbReference>
<keyword evidence="4 10" id="KW-0436">Ligase</keyword>
<dbReference type="CDD" id="cd00814">
    <property type="entry name" value="MetRS_core"/>
    <property type="match status" value="1"/>
</dbReference>
<dbReference type="EC" id="6.1.1.10" evidence="2"/>
<keyword evidence="6 10" id="KW-0067">ATP-binding</keyword>
<evidence type="ECO:0000256" key="1">
    <source>
        <dbReference type="ARBA" id="ARBA00003314"/>
    </source>
</evidence>
<dbReference type="Gene3D" id="2.170.220.10">
    <property type="match status" value="1"/>
</dbReference>
<evidence type="ECO:0000256" key="4">
    <source>
        <dbReference type="ARBA" id="ARBA00022598"/>
    </source>
</evidence>
<dbReference type="PRINTS" id="PR01041">
    <property type="entry name" value="TRNASYNTHMET"/>
</dbReference>